<reference evidence="1" key="1">
    <citation type="journal article" date="2023" name="G3 (Bethesda)">
        <title>A reference genome for the long-term kleptoplast-retaining sea slug Elysia crispata morphotype clarki.</title>
        <authorList>
            <person name="Eastman K.E."/>
            <person name="Pendleton A.L."/>
            <person name="Shaikh M.A."/>
            <person name="Suttiyut T."/>
            <person name="Ogas R."/>
            <person name="Tomko P."/>
            <person name="Gavelis G."/>
            <person name="Widhalm J.R."/>
            <person name="Wisecaver J.H."/>
        </authorList>
    </citation>
    <scope>NUCLEOTIDE SEQUENCE</scope>
    <source>
        <strain evidence="1">ECLA1</strain>
    </source>
</reference>
<organism evidence="1 2">
    <name type="scientific">Elysia crispata</name>
    <name type="common">lettuce slug</name>
    <dbReference type="NCBI Taxonomy" id="231223"/>
    <lineage>
        <taxon>Eukaryota</taxon>
        <taxon>Metazoa</taxon>
        <taxon>Spiralia</taxon>
        <taxon>Lophotrochozoa</taxon>
        <taxon>Mollusca</taxon>
        <taxon>Gastropoda</taxon>
        <taxon>Heterobranchia</taxon>
        <taxon>Euthyneura</taxon>
        <taxon>Panpulmonata</taxon>
        <taxon>Sacoglossa</taxon>
        <taxon>Placobranchoidea</taxon>
        <taxon>Plakobranchidae</taxon>
        <taxon>Elysia</taxon>
    </lineage>
</organism>
<comment type="caution">
    <text evidence="1">The sequence shown here is derived from an EMBL/GenBank/DDBJ whole genome shotgun (WGS) entry which is preliminary data.</text>
</comment>
<keyword evidence="2" id="KW-1185">Reference proteome</keyword>
<proteinExistence type="predicted"/>
<sequence>MDRLMMSCPGYRVHHGAMRIKPSRPLDDELYGAVLVVYYTHRWHRDRDLTLVYALMSGWTLSESVCFGRLP</sequence>
<evidence type="ECO:0000313" key="2">
    <source>
        <dbReference type="Proteomes" id="UP001283361"/>
    </source>
</evidence>
<dbReference type="AlphaFoldDB" id="A0AAE0Z2P1"/>
<gene>
    <name evidence="1" type="ORF">RRG08_010294</name>
</gene>
<protein>
    <submittedName>
        <fullName evidence="1">Uncharacterized protein</fullName>
    </submittedName>
</protein>
<accession>A0AAE0Z2P1</accession>
<dbReference type="Proteomes" id="UP001283361">
    <property type="component" value="Unassembled WGS sequence"/>
</dbReference>
<evidence type="ECO:0000313" key="1">
    <source>
        <dbReference type="EMBL" id="KAK3761570.1"/>
    </source>
</evidence>
<dbReference type="EMBL" id="JAWDGP010004873">
    <property type="protein sequence ID" value="KAK3761570.1"/>
    <property type="molecule type" value="Genomic_DNA"/>
</dbReference>
<name>A0AAE0Z2P1_9GAST</name>